<dbReference type="AlphaFoldDB" id="M0QKX0"/>
<sequence>MTQLGPPGRWSDKTKRFQISVVVFAGFAVLCVNWAVQTAVRGELMTTAVAVGLGSFVVALTANAVRVRFRRSVVPRATLSDDATVIRPDARCVRVLIIGCFGLIVSGTLFAILAPLNRIDLELSGGQRLVFTFVSAFAVCATVPWLIRSAWRGGPRIDLSPEGVDFHVDGKGASFRWDDVVAIIDHIPNGKSNTGHPITIIGDSDRTYTFDGADSYTPGGAALFWFLRFYWLTPDGRAELAGGRAVERYLAEELPAI</sequence>
<evidence type="ECO:0000256" key="1">
    <source>
        <dbReference type="SAM" id="Phobius"/>
    </source>
</evidence>
<reference evidence="2 3" key="1">
    <citation type="submission" date="2013-01" db="EMBL/GenBank/DDBJ databases">
        <title>Whole genome shotgun sequence of Gordonia soli NBRC 108243.</title>
        <authorList>
            <person name="Isaki-Nakamura S."/>
            <person name="Hosoyama A."/>
            <person name="Tsuchikane K."/>
            <person name="Ando Y."/>
            <person name="Baba S."/>
            <person name="Ohji S."/>
            <person name="Hamada M."/>
            <person name="Tamura T."/>
            <person name="Yamazoe A."/>
            <person name="Yamazaki S."/>
            <person name="Fujita N."/>
        </authorList>
    </citation>
    <scope>NUCLEOTIDE SEQUENCE [LARGE SCALE GENOMIC DNA]</scope>
    <source>
        <strain evidence="2 3">NBRC 108243</strain>
    </source>
</reference>
<evidence type="ECO:0000313" key="2">
    <source>
        <dbReference type="EMBL" id="GAC69208.1"/>
    </source>
</evidence>
<keyword evidence="1" id="KW-1133">Transmembrane helix</keyword>
<dbReference type="Proteomes" id="UP000011666">
    <property type="component" value="Unassembled WGS sequence"/>
</dbReference>
<keyword evidence="1" id="KW-0472">Membrane</keyword>
<feature type="transmembrane region" description="Helical" evidence="1">
    <location>
        <begin position="17"/>
        <end position="36"/>
    </location>
</feature>
<dbReference type="OrthoDB" id="4376447at2"/>
<dbReference type="eggNOG" id="ENOG5031VYW">
    <property type="taxonomic scope" value="Bacteria"/>
</dbReference>
<protein>
    <submittedName>
        <fullName evidence="2">Uncharacterized protein</fullName>
    </submittedName>
</protein>
<keyword evidence="1" id="KW-0812">Transmembrane</keyword>
<dbReference type="RefSeq" id="WP_007622041.1">
    <property type="nucleotide sequence ID" value="NZ_BANX01000023.1"/>
</dbReference>
<accession>M0QKX0</accession>
<proteinExistence type="predicted"/>
<dbReference type="EMBL" id="BANX01000023">
    <property type="protein sequence ID" value="GAC69208.1"/>
    <property type="molecule type" value="Genomic_DNA"/>
</dbReference>
<organism evidence="2 3">
    <name type="scientific">Gordonia soli NBRC 108243</name>
    <dbReference type="NCBI Taxonomy" id="1223545"/>
    <lineage>
        <taxon>Bacteria</taxon>
        <taxon>Bacillati</taxon>
        <taxon>Actinomycetota</taxon>
        <taxon>Actinomycetes</taxon>
        <taxon>Mycobacteriales</taxon>
        <taxon>Gordoniaceae</taxon>
        <taxon>Gordonia</taxon>
    </lineage>
</organism>
<comment type="caution">
    <text evidence="2">The sequence shown here is derived from an EMBL/GenBank/DDBJ whole genome shotgun (WGS) entry which is preliminary data.</text>
</comment>
<feature type="transmembrane region" description="Helical" evidence="1">
    <location>
        <begin position="128"/>
        <end position="147"/>
    </location>
</feature>
<name>M0QKX0_9ACTN</name>
<keyword evidence="3" id="KW-1185">Reference proteome</keyword>
<feature type="transmembrane region" description="Helical" evidence="1">
    <location>
        <begin position="95"/>
        <end position="116"/>
    </location>
</feature>
<evidence type="ECO:0000313" key="3">
    <source>
        <dbReference type="Proteomes" id="UP000011666"/>
    </source>
</evidence>
<gene>
    <name evidence="2" type="ORF">GS4_23_00020</name>
</gene>
<feature type="transmembrane region" description="Helical" evidence="1">
    <location>
        <begin position="48"/>
        <end position="67"/>
    </location>
</feature>